<organism evidence="1 2">
    <name type="scientific">Kitasatospora purpeofusca</name>
    <dbReference type="NCBI Taxonomy" id="67352"/>
    <lineage>
        <taxon>Bacteria</taxon>
        <taxon>Bacillati</taxon>
        <taxon>Actinomycetota</taxon>
        <taxon>Actinomycetes</taxon>
        <taxon>Kitasatosporales</taxon>
        <taxon>Streptomycetaceae</taxon>
        <taxon>Kitasatospora</taxon>
    </lineage>
</organism>
<reference evidence="1" key="1">
    <citation type="submission" date="2022-10" db="EMBL/GenBank/DDBJ databases">
        <title>The complete genomes of actinobacterial strains from the NBC collection.</title>
        <authorList>
            <person name="Joergensen T.S."/>
            <person name="Alvarez Arevalo M."/>
            <person name="Sterndorff E.B."/>
            <person name="Faurdal D."/>
            <person name="Vuksanovic O."/>
            <person name="Mourched A.-S."/>
            <person name="Charusanti P."/>
            <person name="Shaw S."/>
            <person name="Blin K."/>
            <person name="Weber T."/>
        </authorList>
    </citation>
    <scope>NUCLEOTIDE SEQUENCE</scope>
    <source>
        <strain evidence="1">NBC_00222</strain>
    </source>
</reference>
<dbReference type="Proteomes" id="UP001432222">
    <property type="component" value="Chromosome"/>
</dbReference>
<proteinExistence type="predicted"/>
<protein>
    <submittedName>
        <fullName evidence="1">Uncharacterized protein</fullName>
    </submittedName>
</protein>
<accession>A0ABZ1UD24</accession>
<sequence>MVDHRELFEDVTADLARAGFDIDRGPSGLRIGHGPQGVLIDWPPAEQASAEQPPPAEGIRAAVTGAVAAVLRESGYRVATAGPDGLLVTAARPLRVAAPDALGEGGREPAGVPEQWWG</sequence>
<evidence type="ECO:0000313" key="1">
    <source>
        <dbReference type="EMBL" id="WUQ87961.1"/>
    </source>
</evidence>
<keyword evidence="2" id="KW-1185">Reference proteome</keyword>
<name>A0ABZ1UD24_9ACTN</name>
<gene>
    <name evidence="1" type="ORF">OHA16_36235</name>
</gene>
<evidence type="ECO:0000313" key="2">
    <source>
        <dbReference type="Proteomes" id="UP001432222"/>
    </source>
</evidence>
<dbReference type="EMBL" id="CP108110">
    <property type="protein sequence ID" value="WUQ87961.1"/>
    <property type="molecule type" value="Genomic_DNA"/>
</dbReference>
<dbReference type="RefSeq" id="WP_328958515.1">
    <property type="nucleotide sequence ID" value="NZ_CP108110.1"/>
</dbReference>